<comment type="caution">
    <text evidence="2">The sequence shown here is derived from an EMBL/GenBank/DDBJ whole genome shotgun (WGS) entry which is preliminary data.</text>
</comment>
<keyword evidence="3" id="KW-1185">Reference proteome</keyword>
<feature type="region of interest" description="Disordered" evidence="1">
    <location>
        <begin position="162"/>
        <end position="185"/>
    </location>
</feature>
<proteinExistence type="predicted"/>
<evidence type="ECO:0000256" key="1">
    <source>
        <dbReference type="SAM" id="MobiDB-lite"/>
    </source>
</evidence>
<dbReference type="Proteomes" id="UP001147746">
    <property type="component" value="Unassembled WGS sequence"/>
</dbReference>
<feature type="region of interest" description="Disordered" evidence="1">
    <location>
        <begin position="199"/>
        <end position="225"/>
    </location>
</feature>
<gene>
    <name evidence="2" type="ORF">N7476_006531</name>
</gene>
<evidence type="ECO:0000313" key="3">
    <source>
        <dbReference type="Proteomes" id="UP001147746"/>
    </source>
</evidence>
<protein>
    <submittedName>
        <fullName evidence="2">Uncharacterized protein</fullName>
    </submittedName>
</protein>
<dbReference type="EMBL" id="JAPZBO010000005">
    <property type="protein sequence ID" value="KAJ5316224.1"/>
    <property type="molecule type" value="Genomic_DNA"/>
</dbReference>
<reference evidence="2" key="1">
    <citation type="submission" date="2022-12" db="EMBL/GenBank/DDBJ databases">
        <authorList>
            <person name="Petersen C."/>
        </authorList>
    </citation>
    <scope>NUCLEOTIDE SEQUENCE</scope>
    <source>
        <strain evidence="2">IBT 21472</strain>
    </source>
</reference>
<sequence length="407" mass="44735">MTYLQDSYKKFLNKGNAPLAANVSLIYVPTTTRIDGADAVASHVRRQASIVEKQSEDIISVIESSNALCLDIDVTLKFNGGGAYLPTMDDNFLADSVANISTLHIVQFNAQNEIQQVRIYWDQAALLKAVQVIGRSARAWPIRDGKEQIRLLRNAATLNSEAPALAPSKGNDLPPRPASPGKRYIKDPYAADSLFDLLSPNKTEAPNSSEEETRKPGHNGKRYIKDPYAAGSLTELISPSKRDASAVVRPYGGAQPNARSYGDLFVTDDDDEVPGTPSKAGRGTAQAGPRFQGNRIFEDDSKVEDRAFYKSDPKKYDHFQIGGDDASHAKSEDRAYYKSDPKKYDHFEIGANNADLEVKQEPQRAQSRQQAHWDFDDVATPKPKSTDEARSFGYSGGEADSPPPDRP</sequence>
<evidence type="ECO:0000313" key="2">
    <source>
        <dbReference type="EMBL" id="KAJ5316224.1"/>
    </source>
</evidence>
<feature type="region of interest" description="Disordered" evidence="1">
    <location>
        <begin position="315"/>
        <end position="407"/>
    </location>
</feature>
<dbReference type="AlphaFoldDB" id="A0A9W9PZG3"/>
<reference evidence="2" key="2">
    <citation type="journal article" date="2023" name="IMA Fungus">
        <title>Comparative genomic study of the Penicillium genus elucidates a diverse pangenome and 15 lateral gene transfer events.</title>
        <authorList>
            <person name="Petersen C."/>
            <person name="Sorensen T."/>
            <person name="Nielsen M.R."/>
            <person name="Sondergaard T.E."/>
            <person name="Sorensen J.L."/>
            <person name="Fitzpatrick D.A."/>
            <person name="Frisvad J.C."/>
            <person name="Nielsen K.L."/>
        </authorList>
    </citation>
    <scope>NUCLEOTIDE SEQUENCE</scope>
    <source>
        <strain evidence="2">IBT 21472</strain>
    </source>
</reference>
<accession>A0A9W9PZG3</accession>
<feature type="compositionally biased region" description="Basic and acidic residues" evidence="1">
    <location>
        <begin position="325"/>
        <end position="348"/>
    </location>
</feature>
<name>A0A9W9PZG3_9EURO</name>
<organism evidence="2 3">
    <name type="scientific">Penicillium atrosanguineum</name>
    <dbReference type="NCBI Taxonomy" id="1132637"/>
    <lineage>
        <taxon>Eukaryota</taxon>
        <taxon>Fungi</taxon>
        <taxon>Dikarya</taxon>
        <taxon>Ascomycota</taxon>
        <taxon>Pezizomycotina</taxon>
        <taxon>Eurotiomycetes</taxon>
        <taxon>Eurotiomycetidae</taxon>
        <taxon>Eurotiales</taxon>
        <taxon>Aspergillaceae</taxon>
        <taxon>Penicillium</taxon>
    </lineage>
</organism>